<feature type="domain" description="C2H2-type" evidence="7">
    <location>
        <begin position="161"/>
        <end position="188"/>
    </location>
</feature>
<dbReference type="SMART" id="SM00355">
    <property type="entry name" value="ZnF_C2H2"/>
    <property type="match status" value="5"/>
</dbReference>
<feature type="region of interest" description="Disordered" evidence="6">
    <location>
        <begin position="516"/>
        <end position="545"/>
    </location>
</feature>
<dbReference type="FunFam" id="3.30.160.60:FF:000100">
    <property type="entry name" value="Zinc finger 45-like"/>
    <property type="match status" value="1"/>
</dbReference>
<dbReference type="InterPro" id="IPR013087">
    <property type="entry name" value="Znf_C2H2_type"/>
</dbReference>
<dbReference type="AlphaFoldDB" id="A0A7M5XFI2"/>
<accession>A0A7M5XFI2</accession>
<keyword evidence="2" id="KW-0677">Repeat</keyword>
<reference evidence="8" key="1">
    <citation type="submission" date="2021-01" db="UniProtKB">
        <authorList>
            <consortium name="EnsemblMetazoa"/>
        </authorList>
    </citation>
    <scope>IDENTIFICATION</scope>
</reference>
<evidence type="ECO:0000313" key="9">
    <source>
        <dbReference type="Proteomes" id="UP000594262"/>
    </source>
</evidence>
<feature type="domain" description="C2H2-type" evidence="7">
    <location>
        <begin position="188"/>
        <end position="215"/>
    </location>
</feature>
<evidence type="ECO:0000256" key="5">
    <source>
        <dbReference type="PROSITE-ProRule" id="PRU00042"/>
    </source>
</evidence>
<evidence type="ECO:0000256" key="1">
    <source>
        <dbReference type="ARBA" id="ARBA00022723"/>
    </source>
</evidence>
<feature type="domain" description="C2H2-type" evidence="7">
    <location>
        <begin position="133"/>
        <end position="156"/>
    </location>
</feature>
<keyword evidence="3 5" id="KW-0863">Zinc-finger</keyword>
<evidence type="ECO:0000313" key="8">
    <source>
        <dbReference type="EnsemblMetazoa" id="CLYHEMP022130.1"/>
    </source>
</evidence>
<keyword evidence="9" id="KW-1185">Reference proteome</keyword>
<dbReference type="Pfam" id="PF00096">
    <property type="entry name" value="zf-C2H2"/>
    <property type="match status" value="4"/>
</dbReference>
<dbReference type="PROSITE" id="PS00028">
    <property type="entry name" value="ZINC_FINGER_C2H2_1"/>
    <property type="match status" value="4"/>
</dbReference>
<feature type="domain" description="C2H2-type" evidence="7">
    <location>
        <begin position="37"/>
        <end position="59"/>
    </location>
</feature>
<name>A0A7M5XFI2_9CNID</name>
<sequence>MKSTDETYPEEIKQNEYTVCEKTFTKKLLHEKHNKIYNCKDCGKCFSSKHGLRLHQMYHQPFTSLECEKVNVSSNSNERGKSFTQEDHLHRFHEESSDEPRFPCEKCGMTFTRKFNLKKHVDGFRCPNGRDKLKCPKCADLFTRKADFNAHTRSQHPDICFKCTECDNIFTSRVDLNNHTKRHVRKNFECTECGETFTQIIALNSHLRLHYLQKHLKESTVPNEDLENNQTPALLARTSSDQNEIDQHFQQTRLTIQLPNQIQSLPLRLRQNRQSETASQIPLQTYESTSSNVPVGSINLVPKNSEMFENFSVKIEPSLTTAPQIPLQTCESTSSNEPVGSINLVPENSEMFENFSVKIEPSLTTAPQIPLQTCESTSSNEPAGSINLVPENSEIFENFSVKIEPSLTTAPQISLQTCESTSSNLPAESVHLVPENSEIFENFSVKIEPSLATAPQIPLQTCESTSSNVPVGSVQLGPKNPEILGNFSVKIEPSSPEASIVPQEPIQLITECQEQPLNHQSQPSVETTSSSKMSSKEKLKSTKHQPRLSVALRYTLLKQHDNRELKSQKAHKIKQSFVRNHQNQLQNFITKQRNLLKHGQNSLIQNQGQIPNMRDVELDITDKNDTITYRSKNSKAS</sequence>
<dbReference type="InterPro" id="IPR036236">
    <property type="entry name" value="Znf_C2H2_sf"/>
</dbReference>
<evidence type="ECO:0000259" key="7">
    <source>
        <dbReference type="PROSITE" id="PS50157"/>
    </source>
</evidence>
<feature type="compositionally biased region" description="Low complexity" evidence="6">
    <location>
        <begin position="524"/>
        <end position="533"/>
    </location>
</feature>
<evidence type="ECO:0000256" key="4">
    <source>
        <dbReference type="ARBA" id="ARBA00022833"/>
    </source>
</evidence>
<dbReference type="Gene3D" id="3.30.160.60">
    <property type="entry name" value="Classic Zinc Finger"/>
    <property type="match status" value="3"/>
</dbReference>
<dbReference type="OrthoDB" id="8054813at2759"/>
<keyword evidence="1" id="KW-0479">Metal-binding</keyword>
<dbReference type="PROSITE" id="PS50157">
    <property type="entry name" value="ZINC_FINGER_C2H2_2"/>
    <property type="match status" value="5"/>
</dbReference>
<protein>
    <recommendedName>
        <fullName evidence="7">C2H2-type domain-containing protein</fullName>
    </recommendedName>
</protein>
<proteinExistence type="predicted"/>
<keyword evidence="4" id="KW-0862">Zinc</keyword>
<dbReference type="EnsemblMetazoa" id="CLYHEMT022130.1">
    <property type="protein sequence ID" value="CLYHEMP022130.1"/>
    <property type="gene ID" value="CLYHEMG022130"/>
</dbReference>
<dbReference type="PANTHER" id="PTHR23226">
    <property type="entry name" value="ZINC FINGER AND SCAN DOMAIN-CONTAINING"/>
    <property type="match status" value="1"/>
</dbReference>
<dbReference type="Proteomes" id="UP000594262">
    <property type="component" value="Unplaced"/>
</dbReference>
<dbReference type="SUPFAM" id="SSF57667">
    <property type="entry name" value="beta-beta-alpha zinc fingers"/>
    <property type="match status" value="3"/>
</dbReference>
<organism evidence="8 9">
    <name type="scientific">Clytia hemisphaerica</name>
    <dbReference type="NCBI Taxonomy" id="252671"/>
    <lineage>
        <taxon>Eukaryota</taxon>
        <taxon>Metazoa</taxon>
        <taxon>Cnidaria</taxon>
        <taxon>Hydrozoa</taxon>
        <taxon>Hydroidolina</taxon>
        <taxon>Leptothecata</taxon>
        <taxon>Obeliida</taxon>
        <taxon>Clytiidae</taxon>
        <taxon>Clytia</taxon>
    </lineage>
</organism>
<evidence type="ECO:0000256" key="6">
    <source>
        <dbReference type="SAM" id="MobiDB-lite"/>
    </source>
</evidence>
<feature type="domain" description="C2H2-type" evidence="7">
    <location>
        <begin position="102"/>
        <end position="120"/>
    </location>
</feature>
<dbReference type="GO" id="GO:0008270">
    <property type="term" value="F:zinc ion binding"/>
    <property type="evidence" value="ECO:0007669"/>
    <property type="project" value="UniProtKB-KW"/>
</dbReference>
<evidence type="ECO:0000256" key="2">
    <source>
        <dbReference type="ARBA" id="ARBA00022737"/>
    </source>
</evidence>
<evidence type="ECO:0000256" key="3">
    <source>
        <dbReference type="ARBA" id="ARBA00022771"/>
    </source>
</evidence>